<dbReference type="PANTHER" id="PTHR42856">
    <property type="entry name" value="ACYL-COENZYME A THIOESTERASE PAAI"/>
    <property type="match status" value="1"/>
</dbReference>
<dbReference type="GeneID" id="78295867"/>
<protein>
    <submittedName>
        <fullName evidence="3">Acyl-CoA thioesterase</fullName>
    </submittedName>
</protein>
<dbReference type="GO" id="GO:0016289">
    <property type="term" value="F:acyl-CoA hydrolase activity"/>
    <property type="evidence" value="ECO:0007669"/>
    <property type="project" value="TreeGrafter"/>
</dbReference>
<dbReference type="InterPro" id="IPR029069">
    <property type="entry name" value="HotDog_dom_sf"/>
</dbReference>
<evidence type="ECO:0000313" key="3">
    <source>
        <dbReference type="EMBL" id="PVY39810.1"/>
    </source>
</evidence>
<feature type="domain" description="Thioesterase" evidence="2">
    <location>
        <begin position="47"/>
        <end position="120"/>
    </location>
</feature>
<dbReference type="PANTHER" id="PTHR42856:SF1">
    <property type="entry name" value="ACYL-COENZYME A THIOESTERASE PAAI"/>
    <property type="match status" value="1"/>
</dbReference>
<evidence type="ECO:0000259" key="2">
    <source>
        <dbReference type="Pfam" id="PF03061"/>
    </source>
</evidence>
<dbReference type="SUPFAM" id="SSF54637">
    <property type="entry name" value="Thioesterase/thiol ester dehydrase-isomerase"/>
    <property type="match status" value="1"/>
</dbReference>
<accession>A0A2U1ATT3</accession>
<dbReference type="NCBIfam" id="TIGR00369">
    <property type="entry name" value="unchar_dom_1"/>
    <property type="match status" value="1"/>
</dbReference>
<dbReference type="InterPro" id="IPR003736">
    <property type="entry name" value="PAAI_dom"/>
</dbReference>
<keyword evidence="1" id="KW-0378">Hydrolase</keyword>
<reference evidence="3 4" key="1">
    <citation type="submission" date="2018-04" db="EMBL/GenBank/DDBJ databases">
        <title>Genomic Encyclopedia of Type Strains, Phase IV (KMG-IV): sequencing the most valuable type-strain genomes for metagenomic binning, comparative biology and taxonomic classification.</title>
        <authorList>
            <person name="Goeker M."/>
        </authorList>
    </citation>
    <scope>NUCLEOTIDE SEQUENCE [LARGE SCALE GENOMIC DNA]</scope>
    <source>
        <strain evidence="3 4">DSM 14823</strain>
    </source>
</reference>
<proteinExistence type="predicted"/>
<dbReference type="Pfam" id="PF03061">
    <property type="entry name" value="4HBT"/>
    <property type="match status" value="1"/>
</dbReference>
<dbReference type="Gene3D" id="3.10.129.10">
    <property type="entry name" value="Hotdog Thioesterase"/>
    <property type="match status" value="1"/>
</dbReference>
<evidence type="ECO:0000313" key="4">
    <source>
        <dbReference type="Proteomes" id="UP000245959"/>
    </source>
</evidence>
<gene>
    <name evidence="3" type="ORF">C8D82_11951</name>
</gene>
<comment type="caution">
    <text evidence="3">The sequence shown here is derived from an EMBL/GenBank/DDBJ whole genome shotgun (WGS) entry which is preliminary data.</text>
</comment>
<dbReference type="Proteomes" id="UP000245959">
    <property type="component" value="Unassembled WGS sequence"/>
</dbReference>
<dbReference type="EMBL" id="QEKH01000019">
    <property type="protein sequence ID" value="PVY39810.1"/>
    <property type="molecule type" value="Genomic_DNA"/>
</dbReference>
<dbReference type="RefSeq" id="WP_116884575.1">
    <property type="nucleotide sequence ID" value="NZ_CAUFPP010000258.1"/>
</dbReference>
<dbReference type="InterPro" id="IPR006683">
    <property type="entry name" value="Thioestr_dom"/>
</dbReference>
<evidence type="ECO:0000256" key="1">
    <source>
        <dbReference type="ARBA" id="ARBA00022801"/>
    </source>
</evidence>
<sequence>MTIEEIKEKLNRDDRFCRYNEMRIDVIRPGYAEAVMKITENKLNGLGIAQGGAIFTLADLAFAGASNAAGFRTVAFTSNISFIRPGTGRRLRAVATEVSRGRRTGVYSVQVFNDDGKVVAHGTTTGFISEEKL</sequence>
<name>A0A2U1ATT3_9BACT</name>
<organism evidence="3 4">
    <name type="scientific">Victivallis vadensis</name>
    <dbReference type="NCBI Taxonomy" id="172901"/>
    <lineage>
        <taxon>Bacteria</taxon>
        <taxon>Pseudomonadati</taxon>
        <taxon>Lentisphaerota</taxon>
        <taxon>Lentisphaeria</taxon>
        <taxon>Victivallales</taxon>
        <taxon>Victivallaceae</taxon>
        <taxon>Victivallis</taxon>
    </lineage>
</organism>
<dbReference type="CDD" id="cd03443">
    <property type="entry name" value="PaaI_thioesterase"/>
    <property type="match status" value="1"/>
</dbReference>
<dbReference type="InterPro" id="IPR052723">
    <property type="entry name" value="Acyl-CoA_thioesterase_PaaI"/>
</dbReference>
<dbReference type="AlphaFoldDB" id="A0A2U1ATT3"/>
<keyword evidence="4" id="KW-1185">Reference proteome</keyword>